<comment type="similarity">
    <text evidence="7">Belongs to the binding-protein-dependent transport system permease family.</text>
</comment>
<dbReference type="SUPFAM" id="SSF161098">
    <property type="entry name" value="MetI-like"/>
    <property type="match status" value="1"/>
</dbReference>
<dbReference type="RefSeq" id="WP_307240353.1">
    <property type="nucleotide sequence ID" value="NZ_JAUSUZ010000001.1"/>
</dbReference>
<feature type="transmembrane region" description="Helical" evidence="7">
    <location>
        <begin position="103"/>
        <end position="124"/>
    </location>
</feature>
<feature type="transmembrane region" description="Helical" evidence="7">
    <location>
        <begin position="68"/>
        <end position="91"/>
    </location>
</feature>
<comment type="caution">
    <text evidence="9">The sequence shown here is derived from an EMBL/GenBank/DDBJ whole genome shotgun (WGS) entry which is preliminary data.</text>
</comment>
<accession>A0AAE3VZN5</accession>
<evidence type="ECO:0000313" key="9">
    <source>
        <dbReference type="EMBL" id="MDQ0366771.1"/>
    </source>
</evidence>
<comment type="subcellular location">
    <subcellularLocation>
        <location evidence="1 7">Cell membrane</location>
        <topology evidence="1 7">Multi-pass membrane protein</topology>
    </subcellularLocation>
</comment>
<dbReference type="GO" id="GO:0055085">
    <property type="term" value="P:transmembrane transport"/>
    <property type="evidence" value="ECO:0007669"/>
    <property type="project" value="InterPro"/>
</dbReference>
<dbReference type="Pfam" id="PF00528">
    <property type="entry name" value="BPD_transp_1"/>
    <property type="match status" value="1"/>
</dbReference>
<feature type="domain" description="ABC transmembrane type-1" evidence="8">
    <location>
        <begin position="66"/>
        <end position="257"/>
    </location>
</feature>
<dbReference type="GO" id="GO:0005886">
    <property type="term" value="C:plasma membrane"/>
    <property type="evidence" value="ECO:0007669"/>
    <property type="project" value="UniProtKB-SubCell"/>
</dbReference>
<evidence type="ECO:0000256" key="6">
    <source>
        <dbReference type="ARBA" id="ARBA00023136"/>
    </source>
</evidence>
<dbReference type="EMBL" id="JAUSUZ010000001">
    <property type="protein sequence ID" value="MDQ0366771.1"/>
    <property type="molecule type" value="Genomic_DNA"/>
</dbReference>
<name>A0AAE3VZN5_9ACTN</name>
<evidence type="ECO:0000256" key="5">
    <source>
        <dbReference type="ARBA" id="ARBA00022989"/>
    </source>
</evidence>
<evidence type="ECO:0000256" key="7">
    <source>
        <dbReference type="RuleBase" id="RU363032"/>
    </source>
</evidence>
<dbReference type="AlphaFoldDB" id="A0AAE3VZN5"/>
<sequence>MTRRALVNGACVVLAVLFVFPVYWMASTALKPDADIVSYPPGLLPWPIEFGHFARVLGDGAFWAALRASLTVTVTVVTAGTLVALMAAVALARFTFRGRTGFVLGLIIVQMIPGEALFIPFYLMLREVRLLGQLAGLMLVYLSITVPFTAWMLRGFVASIPVDLEEAAAMDGASRWQTFWRVLFPLVAPGLLATSIFSFITAWTEFTYAYVLINDPRNYPLPVYIQSFIGRDDVDYGPQMAVAFLFTLPVVVFFLLVQRRAVAGMSAGAVKG</sequence>
<evidence type="ECO:0000256" key="3">
    <source>
        <dbReference type="ARBA" id="ARBA00022475"/>
    </source>
</evidence>
<dbReference type="CDD" id="cd06261">
    <property type="entry name" value="TM_PBP2"/>
    <property type="match status" value="1"/>
</dbReference>
<dbReference type="InterPro" id="IPR000515">
    <property type="entry name" value="MetI-like"/>
</dbReference>
<feature type="transmembrane region" description="Helical" evidence="7">
    <location>
        <begin position="130"/>
        <end position="153"/>
    </location>
</feature>
<dbReference type="InterPro" id="IPR050901">
    <property type="entry name" value="BP-dep_ABC_trans_perm"/>
</dbReference>
<keyword evidence="3" id="KW-1003">Cell membrane</keyword>
<evidence type="ECO:0000256" key="1">
    <source>
        <dbReference type="ARBA" id="ARBA00004651"/>
    </source>
</evidence>
<keyword evidence="2 7" id="KW-0813">Transport</keyword>
<feature type="transmembrane region" description="Helical" evidence="7">
    <location>
        <begin position="236"/>
        <end position="257"/>
    </location>
</feature>
<keyword evidence="10" id="KW-1185">Reference proteome</keyword>
<evidence type="ECO:0000259" key="8">
    <source>
        <dbReference type="PROSITE" id="PS50928"/>
    </source>
</evidence>
<keyword evidence="4 7" id="KW-0812">Transmembrane</keyword>
<evidence type="ECO:0000256" key="4">
    <source>
        <dbReference type="ARBA" id="ARBA00022692"/>
    </source>
</evidence>
<dbReference type="PROSITE" id="PS50928">
    <property type="entry name" value="ABC_TM1"/>
    <property type="match status" value="1"/>
</dbReference>
<dbReference type="Gene3D" id="1.10.3720.10">
    <property type="entry name" value="MetI-like"/>
    <property type="match status" value="1"/>
</dbReference>
<dbReference type="Proteomes" id="UP001240236">
    <property type="component" value="Unassembled WGS sequence"/>
</dbReference>
<reference evidence="9 10" key="1">
    <citation type="submission" date="2023-07" db="EMBL/GenBank/DDBJ databases">
        <title>Sequencing the genomes of 1000 actinobacteria strains.</title>
        <authorList>
            <person name="Klenk H.-P."/>
        </authorList>
    </citation>
    <scope>NUCLEOTIDE SEQUENCE [LARGE SCALE GENOMIC DNA]</scope>
    <source>
        <strain evidence="9 10">DSM 44709</strain>
    </source>
</reference>
<keyword evidence="5 7" id="KW-1133">Transmembrane helix</keyword>
<protein>
    <submittedName>
        <fullName evidence="9">N,N'-diacetylchitobiose transport system permease protein</fullName>
    </submittedName>
</protein>
<proteinExistence type="inferred from homology"/>
<feature type="transmembrane region" description="Helical" evidence="7">
    <location>
        <begin position="7"/>
        <end position="26"/>
    </location>
</feature>
<organism evidence="9 10">
    <name type="scientific">Catenuloplanes indicus</name>
    <dbReference type="NCBI Taxonomy" id="137267"/>
    <lineage>
        <taxon>Bacteria</taxon>
        <taxon>Bacillati</taxon>
        <taxon>Actinomycetota</taxon>
        <taxon>Actinomycetes</taxon>
        <taxon>Micromonosporales</taxon>
        <taxon>Micromonosporaceae</taxon>
        <taxon>Catenuloplanes</taxon>
    </lineage>
</organism>
<dbReference type="InterPro" id="IPR035906">
    <property type="entry name" value="MetI-like_sf"/>
</dbReference>
<evidence type="ECO:0000313" key="10">
    <source>
        <dbReference type="Proteomes" id="UP001240236"/>
    </source>
</evidence>
<dbReference type="PANTHER" id="PTHR32243:SF18">
    <property type="entry name" value="INNER MEMBRANE ABC TRANSPORTER PERMEASE PROTEIN YCJP"/>
    <property type="match status" value="1"/>
</dbReference>
<dbReference type="PANTHER" id="PTHR32243">
    <property type="entry name" value="MALTOSE TRANSPORT SYSTEM PERMEASE-RELATED"/>
    <property type="match status" value="1"/>
</dbReference>
<feature type="transmembrane region" description="Helical" evidence="7">
    <location>
        <begin position="182"/>
        <end position="203"/>
    </location>
</feature>
<keyword evidence="6 7" id="KW-0472">Membrane</keyword>
<evidence type="ECO:0000256" key="2">
    <source>
        <dbReference type="ARBA" id="ARBA00022448"/>
    </source>
</evidence>
<gene>
    <name evidence="9" type="ORF">J2S42_003440</name>
</gene>